<keyword evidence="3" id="KW-1185">Reference proteome</keyword>
<evidence type="ECO:0008006" key="4">
    <source>
        <dbReference type="Google" id="ProtNLM"/>
    </source>
</evidence>
<dbReference type="STRING" id="69895.SAMN05192551_11249"/>
<sequence>MNLLYMDCFAGISGDMTLGAFLDLGVSEKVLRDGLAQLKGVEAYQLKIEKTIKNGITGTKVDIILNKERDHAHDHAHDHDHTHTHTHDVNLETVEKIIEDSGLADEVKALSKKIFRYVAEAEAKVHGKPLEAVHFHEVGAVDSILDIVGTAICLSALKVDKIIASPLHTGTGFVHCQHGKIPVPVPATMEILKENQIPFYSTGIPKELVTPTGAAIVAGLADAFGPMPEMEAQAIGYGAGTRELEIPNLLRMVVGEKKKTWKKC</sequence>
<keyword evidence="1" id="KW-0533">Nickel</keyword>
<accession>A0A1I3HCI3</accession>
<evidence type="ECO:0000256" key="1">
    <source>
        <dbReference type="ARBA" id="ARBA00022596"/>
    </source>
</evidence>
<proteinExistence type="predicted"/>
<organism evidence="2 3">
    <name type="scientific">Tindallia magadiensis</name>
    <dbReference type="NCBI Taxonomy" id="69895"/>
    <lineage>
        <taxon>Bacteria</taxon>
        <taxon>Bacillati</taxon>
        <taxon>Bacillota</taxon>
        <taxon>Clostridia</taxon>
        <taxon>Peptostreptococcales</taxon>
        <taxon>Tindalliaceae</taxon>
        <taxon>Tindallia</taxon>
    </lineage>
</organism>
<dbReference type="Pfam" id="PF01969">
    <property type="entry name" value="Ni_insertion"/>
    <property type="match status" value="1"/>
</dbReference>
<dbReference type="PANTHER" id="PTHR36566">
    <property type="entry name" value="NICKEL INSERTION PROTEIN-RELATED"/>
    <property type="match status" value="1"/>
</dbReference>
<dbReference type="InterPro" id="IPR002822">
    <property type="entry name" value="Ni_insertion"/>
</dbReference>
<dbReference type="AlphaFoldDB" id="A0A1I3HCI3"/>
<reference evidence="3" key="1">
    <citation type="submission" date="2016-10" db="EMBL/GenBank/DDBJ databases">
        <authorList>
            <person name="Varghese N."/>
            <person name="Submissions S."/>
        </authorList>
    </citation>
    <scope>NUCLEOTIDE SEQUENCE [LARGE SCALE GENOMIC DNA]</scope>
    <source>
        <strain evidence="3">Z-7934</strain>
    </source>
</reference>
<gene>
    <name evidence="2" type="ORF">SAMN05192551_11249</name>
</gene>
<dbReference type="PANTHER" id="PTHR36566:SF1">
    <property type="entry name" value="PYRIDINIUM-3,5-BISTHIOCARBOXYLIC ACID MONONUCLEOTIDE NICKEL INSERTION PROTEIN"/>
    <property type="match status" value="1"/>
</dbReference>
<dbReference type="Proteomes" id="UP000199287">
    <property type="component" value="Unassembled WGS sequence"/>
</dbReference>
<name>A0A1I3HCI3_9FIRM</name>
<protein>
    <recommendedName>
        <fullName evidence="4">TIGR00299 family protein</fullName>
    </recommendedName>
</protein>
<evidence type="ECO:0000313" key="2">
    <source>
        <dbReference type="EMBL" id="SFI33343.1"/>
    </source>
</evidence>
<dbReference type="EMBL" id="FOQA01000012">
    <property type="protein sequence ID" value="SFI33343.1"/>
    <property type="molecule type" value="Genomic_DNA"/>
</dbReference>
<evidence type="ECO:0000313" key="3">
    <source>
        <dbReference type="Proteomes" id="UP000199287"/>
    </source>
</evidence>